<feature type="transmembrane region" description="Helical" evidence="12">
    <location>
        <begin position="12"/>
        <end position="30"/>
    </location>
</feature>
<proteinExistence type="inferred from homology"/>
<feature type="transmembrane region" description="Helical" evidence="12">
    <location>
        <begin position="106"/>
        <end position="126"/>
    </location>
</feature>
<dbReference type="PANTHER" id="PTHR14519:SF8">
    <property type="entry name" value="VITAMIN K EPOXIDE REDUCTASE COMPLEX SUBUNIT 1"/>
    <property type="match status" value="1"/>
</dbReference>
<keyword evidence="6" id="KW-0256">Endoplasmic reticulum</keyword>
<evidence type="ECO:0000256" key="4">
    <source>
        <dbReference type="ARBA" id="ARBA00022692"/>
    </source>
</evidence>
<dbReference type="Pfam" id="PF07884">
    <property type="entry name" value="VKOR"/>
    <property type="match status" value="1"/>
</dbReference>
<keyword evidence="9 12" id="KW-0472">Membrane</keyword>
<evidence type="ECO:0000256" key="3">
    <source>
        <dbReference type="ARBA" id="ARBA00012278"/>
    </source>
</evidence>
<keyword evidence="8" id="KW-0560">Oxidoreductase</keyword>
<evidence type="ECO:0000256" key="11">
    <source>
        <dbReference type="ARBA" id="ARBA00023284"/>
    </source>
</evidence>
<feature type="transmembrane region" description="Helical" evidence="12">
    <location>
        <begin position="132"/>
        <end position="152"/>
    </location>
</feature>
<evidence type="ECO:0000256" key="5">
    <source>
        <dbReference type="ARBA" id="ARBA00022719"/>
    </source>
</evidence>
<dbReference type="GO" id="GO:0042373">
    <property type="term" value="P:vitamin K metabolic process"/>
    <property type="evidence" value="ECO:0007669"/>
    <property type="project" value="InterPro"/>
</dbReference>
<dbReference type="InterPro" id="IPR038354">
    <property type="entry name" value="VKOR_sf"/>
</dbReference>
<comment type="subcellular location">
    <subcellularLocation>
        <location evidence="1">Endoplasmic reticulum membrane</location>
        <topology evidence="1">Multi-pass membrane protein</topology>
    </subcellularLocation>
</comment>
<feature type="transmembrane region" description="Helical" evidence="12">
    <location>
        <begin position="79"/>
        <end position="99"/>
    </location>
</feature>
<dbReference type="InterPro" id="IPR042406">
    <property type="entry name" value="VKORC1/VKORC1L1"/>
</dbReference>
<keyword evidence="11" id="KW-0676">Redox-active center</keyword>
<evidence type="ECO:0000256" key="2">
    <source>
        <dbReference type="ARBA" id="ARBA00006214"/>
    </source>
</evidence>
<protein>
    <recommendedName>
        <fullName evidence="3">vitamin-K-epoxide reductase (warfarin-sensitive)</fullName>
        <ecNumber evidence="3">1.17.4.4</ecNumber>
    </recommendedName>
</protein>
<evidence type="ECO:0000256" key="12">
    <source>
        <dbReference type="SAM" id="Phobius"/>
    </source>
</evidence>
<organism evidence="14">
    <name type="scientific">Cacopsylla melanoneura</name>
    <dbReference type="NCBI Taxonomy" id="428564"/>
    <lineage>
        <taxon>Eukaryota</taxon>
        <taxon>Metazoa</taxon>
        <taxon>Ecdysozoa</taxon>
        <taxon>Arthropoda</taxon>
        <taxon>Hexapoda</taxon>
        <taxon>Insecta</taxon>
        <taxon>Pterygota</taxon>
        <taxon>Neoptera</taxon>
        <taxon>Paraneoptera</taxon>
        <taxon>Hemiptera</taxon>
        <taxon>Sternorrhyncha</taxon>
        <taxon>Psylloidea</taxon>
        <taxon>Psyllidae</taxon>
        <taxon>Psyllinae</taxon>
        <taxon>Cacopsylla</taxon>
    </lineage>
</organism>
<evidence type="ECO:0000256" key="7">
    <source>
        <dbReference type="ARBA" id="ARBA00022989"/>
    </source>
</evidence>
<dbReference type="Gene3D" id="1.20.1440.130">
    <property type="entry name" value="VKOR domain"/>
    <property type="match status" value="1"/>
</dbReference>
<sequence length="171" mass="18537">MSTGVVNFFARGLCLAGLGICAYAFVVLQAKHQNPKHVPYCDIDAQFNCTGYLTSAHAKGFGLVGKYLGEKSPLNQPNVFYGMGTYAILLLLSFLNYLLITRFALLVTFAAVGSVAYLNYISYFLFKQICPIEVAAGVATLLLLVVTLVKVSKLKGAGAGQKNKNKKKKQK</sequence>
<keyword evidence="7 12" id="KW-1133">Transmembrane helix</keyword>
<dbReference type="GO" id="GO:0005789">
    <property type="term" value="C:endoplasmic reticulum membrane"/>
    <property type="evidence" value="ECO:0007669"/>
    <property type="project" value="UniProtKB-SubCell"/>
</dbReference>
<dbReference type="GO" id="GO:0047057">
    <property type="term" value="F:vitamin-K-epoxide reductase (warfarin-sensitive) activity"/>
    <property type="evidence" value="ECO:0007669"/>
    <property type="project" value="UniProtKB-EC"/>
</dbReference>
<dbReference type="AlphaFoldDB" id="A0A8D8QZG0"/>
<dbReference type="EC" id="1.17.4.4" evidence="3"/>
<evidence type="ECO:0000313" key="14">
    <source>
        <dbReference type="EMBL" id="CAG6640477.1"/>
    </source>
</evidence>
<evidence type="ECO:0000256" key="8">
    <source>
        <dbReference type="ARBA" id="ARBA00023002"/>
    </source>
</evidence>
<name>A0A8D8QZG0_9HEMI</name>
<reference evidence="14" key="1">
    <citation type="submission" date="2021-05" db="EMBL/GenBank/DDBJ databases">
        <authorList>
            <person name="Alioto T."/>
            <person name="Alioto T."/>
            <person name="Gomez Garrido J."/>
        </authorList>
    </citation>
    <scope>NUCLEOTIDE SEQUENCE</scope>
</reference>
<keyword evidence="4 12" id="KW-0812">Transmembrane</keyword>
<keyword evidence="5" id="KW-0874">Quinone</keyword>
<dbReference type="SMART" id="SM00756">
    <property type="entry name" value="VKc"/>
    <property type="match status" value="1"/>
</dbReference>
<comment type="similarity">
    <text evidence="2">Belongs to the VKOR family.</text>
</comment>
<evidence type="ECO:0000256" key="6">
    <source>
        <dbReference type="ARBA" id="ARBA00022824"/>
    </source>
</evidence>
<evidence type="ECO:0000256" key="9">
    <source>
        <dbReference type="ARBA" id="ARBA00023136"/>
    </source>
</evidence>
<keyword evidence="10" id="KW-1015">Disulfide bond</keyword>
<evidence type="ECO:0000259" key="13">
    <source>
        <dbReference type="SMART" id="SM00756"/>
    </source>
</evidence>
<evidence type="ECO:0000256" key="1">
    <source>
        <dbReference type="ARBA" id="ARBA00004477"/>
    </source>
</evidence>
<dbReference type="InterPro" id="IPR012932">
    <property type="entry name" value="VKOR"/>
</dbReference>
<dbReference type="EMBL" id="HBUF01112187">
    <property type="protein sequence ID" value="CAG6640477.1"/>
    <property type="molecule type" value="Transcribed_RNA"/>
</dbReference>
<feature type="domain" description="Vitamin K epoxide reductase" evidence="13">
    <location>
        <begin position="3"/>
        <end position="151"/>
    </location>
</feature>
<accession>A0A8D8QZG0</accession>
<evidence type="ECO:0000256" key="10">
    <source>
        <dbReference type="ARBA" id="ARBA00023157"/>
    </source>
</evidence>
<dbReference type="GO" id="GO:0048038">
    <property type="term" value="F:quinone binding"/>
    <property type="evidence" value="ECO:0007669"/>
    <property type="project" value="UniProtKB-KW"/>
</dbReference>
<dbReference type="PANTHER" id="PTHR14519">
    <property type="entry name" value="VITAMIN K EPOXIDE REDUCTASE COMPLEX, SUBUNIT 1"/>
    <property type="match status" value="1"/>
</dbReference>